<dbReference type="eggNOG" id="COG0140">
    <property type="taxonomic scope" value="Bacteria"/>
</dbReference>
<dbReference type="RefSeq" id="WP_070402441.1">
    <property type="nucleotide sequence ID" value="NZ_BJVW01000010.1"/>
</dbReference>
<evidence type="ECO:0000313" key="2">
    <source>
        <dbReference type="EMBL" id="AOX16715.1"/>
    </source>
</evidence>
<organism evidence="2 3">
    <name type="scientific">Kozakia baliensis</name>
    <dbReference type="NCBI Taxonomy" id="153496"/>
    <lineage>
        <taxon>Bacteria</taxon>
        <taxon>Pseudomonadati</taxon>
        <taxon>Pseudomonadota</taxon>
        <taxon>Alphaproteobacteria</taxon>
        <taxon>Acetobacterales</taxon>
        <taxon>Acetobacteraceae</taxon>
        <taxon>Kozakia</taxon>
    </lineage>
</organism>
<reference evidence="2 3" key="1">
    <citation type="journal article" date="2016" name="Microb. Cell Fact.">
        <title>Dissection of exopolysaccharide biosynthesis in Kozakia baliensis.</title>
        <authorList>
            <person name="Brandt J.U."/>
            <person name="Jakob F."/>
            <person name="Behr J."/>
            <person name="Geissler A.J."/>
            <person name="Vogel R.F."/>
        </authorList>
    </citation>
    <scope>NUCLEOTIDE SEQUENCE [LARGE SCALE GENOMIC DNA]</scope>
    <source>
        <strain evidence="2 3">DSM 14400</strain>
    </source>
</reference>
<dbReference type="Proteomes" id="UP000179145">
    <property type="component" value="Chromosome"/>
</dbReference>
<dbReference type="STRING" id="153496.A0U89_05765"/>
<feature type="region of interest" description="Disordered" evidence="1">
    <location>
        <begin position="1"/>
        <end position="50"/>
    </location>
</feature>
<dbReference type="EMBL" id="CP014674">
    <property type="protein sequence ID" value="AOX16715.1"/>
    <property type="molecule type" value="Genomic_DNA"/>
</dbReference>
<gene>
    <name evidence="2" type="ORF">A0U89_05765</name>
</gene>
<dbReference type="KEGG" id="kba:A0U89_05765"/>
<proteinExistence type="predicted"/>
<feature type="region of interest" description="Disordered" evidence="1">
    <location>
        <begin position="122"/>
        <end position="143"/>
    </location>
</feature>
<dbReference type="OrthoDB" id="7283544at2"/>
<feature type="compositionally biased region" description="Basic and acidic residues" evidence="1">
    <location>
        <begin position="9"/>
        <end position="24"/>
    </location>
</feature>
<evidence type="ECO:0000256" key="1">
    <source>
        <dbReference type="SAM" id="MobiDB-lite"/>
    </source>
</evidence>
<sequence length="143" mass="16054">MTTTSDAPHAFDKLAQRYRSDRTAKVAPPAAAQEKSSRRRARPPAFTPTPKITALSERLGLEAMRCTAAFTTEQYQELIHESASILETLARIWGARNIPSSDVLLELDHRMQLGELLLRLNSDGPRSEHAPHKMWRPNSTKLP</sequence>
<protein>
    <submittedName>
        <fullName evidence="2">Uncharacterized protein</fullName>
    </submittedName>
</protein>
<dbReference type="AlphaFoldDB" id="A0A1D8USS8"/>
<evidence type="ECO:0000313" key="3">
    <source>
        <dbReference type="Proteomes" id="UP000179145"/>
    </source>
</evidence>
<name>A0A1D8USS8_9PROT</name>
<accession>A0A1D8USS8</accession>
<keyword evidence="3" id="KW-1185">Reference proteome</keyword>